<evidence type="ECO:0000313" key="3">
    <source>
        <dbReference type="EMBL" id="RPA72569.1"/>
    </source>
</evidence>
<evidence type="ECO:0000313" key="4">
    <source>
        <dbReference type="Proteomes" id="UP000275078"/>
    </source>
</evidence>
<proteinExistence type="predicted"/>
<keyword evidence="1" id="KW-0175">Coiled coil</keyword>
<gene>
    <name evidence="3" type="ORF">BJ508DRAFT_334923</name>
</gene>
<feature type="compositionally biased region" description="Polar residues" evidence="2">
    <location>
        <begin position="738"/>
        <end position="754"/>
    </location>
</feature>
<keyword evidence="4" id="KW-1185">Reference proteome</keyword>
<dbReference type="AlphaFoldDB" id="A0A3N4HEE5"/>
<sequence length="895" mass="97724">MTSFDHARDMALLQSALRSTSTYPSSSTQYSEDPQAFGQTFDSPSATSVPTFDMPDISKLSPDQFRRFMADMNDLYYNSKMTNEEPKVNKGRTEESSEPGLLSRSSLPPQQSIRPSFTTAQTSFPPSNQNGRPDIRVSLPPTPPASVPVRRASSRPLSSRTGQPKPVQIPIVGLFGRVPVTVQEPSPYQFNSEQREKLLQEQAAYIRKQQEASVARSSKASEVDEKITSVDQILAPIMRGLQEQDLVLELNFEIKDDHIHAEPRRYTGPAIIPADLTLDDQKAVVYFMAYFRTFPLADINPQYSWLDFRPSNSCEVIQKIVESLVKGPEGNAIRDTIKVLADAKARRSQLHRQQAAKLCSEARQKCADENEAAKRAMENAIEVAKQSSSIADTDSLFGFQAGPRITKPSAQVQPKRISPDLLVDTAVPAPLAPSLPPPCPTGPSISKAASNPQQSIQQGDLLSFDDDIESEESVEFIIHANEDEDPLVDFSESTASDEFLPHGGSEPAEQRQPSTVASPRSAKLPVASADGYGKYTSVPPPQFAPAPKRKSAVSSAQSTIVVSNSDNLIDLDTFEEEAPPGPARFTTQHLSMSSPPMSEIAPMKPLLPLSGPKVNLLDAYKQFVGRRVPSGSVDLGMKLNIAIQKAQPCNSPAEDATLVATEPSVSPKDEESQSECSFKSLPQRTETFRKSVAPIKHHSPSKTITPKSASLEPKSNVATPSKSTGNPSYLAYHDSPESAVTATRAGNTTPTKLTYTPDPSLHEPSTAAYFRDIYSLEAQKEALAALRTPTRAPTRQTAVTQPYPPSLQDSADILTQVEAEVEKPTLRNLMLHERKVAGGADIHVREWLAQSSFEDAEAPMAEDRYEDESIKDDDTSFGGVELSKAPAEEELLIVF</sequence>
<feature type="region of interest" description="Disordered" evidence="2">
    <location>
        <begin position="786"/>
        <end position="807"/>
    </location>
</feature>
<feature type="compositionally biased region" description="Polar residues" evidence="2">
    <location>
        <begin position="674"/>
        <end position="685"/>
    </location>
</feature>
<feature type="compositionally biased region" description="Polar residues" evidence="2">
    <location>
        <begin position="716"/>
        <end position="727"/>
    </location>
</feature>
<protein>
    <submittedName>
        <fullName evidence="3">Uncharacterized protein</fullName>
    </submittedName>
</protein>
<feature type="compositionally biased region" description="Low complexity" evidence="2">
    <location>
        <begin position="786"/>
        <end position="801"/>
    </location>
</feature>
<evidence type="ECO:0000256" key="1">
    <source>
        <dbReference type="SAM" id="Coils"/>
    </source>
</evidence>
<feature type="compositionally biased region" description="Low complexity" evidence="2">
    <location>
        <begin position="19"/>
        <end position="31"/>
    </location>
</feature>
<reference evidence="3 4" key="1">
    <citation type="journal article" date="2018" name="Nat. Ecol. Evol.">
        <title>Pezizomycetes genomes reveal the molecular basis of ectomycorrhizal truffle lifestyle.</title>
        <authorList>
            <person name="Murat C."/>
            <person name="Payen T."/>
            <person name="Noel B."/>
            <person name="Kuo A."/>
            <person name="Morin E."/>
            <person name="Chen J."/>
            <person name="Kohler A."/>
            <person name="Krizsan K."/>
            <person name="Balestrini R."/>
            <person name="Da Silva C."/>
            <person name="Montanini B."/>
            <person name="Hainaut M."/>
            <person name="Levati E."/>
            <person name="Barry K.W."/>
            <person name="Belfiori B."/>
            <person name="Cichocki N."/>
            <person name="Clum A."/>
            <person name="Dockter R.B."/>
            <person name="Fauchery L."/>
            <person name="Guy J."/>
            <person name="Iotti M."/>
            <person name="Le Tacon F."/>
            <person name="Lindquist E.A."/>
            <person name="Lipzen A."/>
            <person name="Malagnac F."/>
            <person name="Mello A."/>
            <person name="Molinier V."/>
            <person name="Miyauchi S."/>
            <person name="Poulain J."/>
            <person name="Riccioni C."/>
            <person name="Rubini A."/>
            <person name="Sitrit Y."/>
            <person name="Splivallo R."/>
            <person name="Traeger S."/>
            <person name="Wang M."/>
            <person name="Zifcakova L."/>
            <person name="Wipf D."/>
            <person name="Zambonelli A."/>
            <person name="Paolocci F."/>
            <person name="Nowrousian M."/>
            <person name="Ottonello S."/>
            <person name="Baldrian P."/>
            <person name="Spatafora J.W."/>
            <person name="Henrissat B."/>
            <person name="Nagy L.G."/>
            <person name="Aury J.M."/>
            <person name="Wincker P."/>
            <person name="Grigoriev I.V."/>
            <person name="Bonfante P."/>
            <person name="Martin F.M."/>
        </authorList>
    </citation>
    <scope>NUCLEOTIDE SEQUENCE [LARGE SCALE GENOMIC DNA]</scope>
    <source>
        <strain evidence="3 4">RN42</strain>
    </source>
</reference>
<feature type="region of interest" description="Disordered" evidence="2">
    <location>
        <begin position="495"/>
        <end position="522"/>
    </location>
</feature>
<feature type="compositionally biased region" description="Low complexity" evidence="2">
    <location>
        <begin position="98"/>
        <end position="116"/>
    </location>
</feature>
<organism evidence="3 4">
    <name type="scientific">Ascobolus immersus RN42</name>
    <dbReference type="NCBI Taxonomy" id="1160509"/>
    <lineage>
        <taxon>Eukaryota</taxon>
        <taxon>Fungi</taxon>
        <taxon>Dikarya</taxon>
        <taxon>Ascomycota</taxon>
        <taxon>Pezizomycotina</taxon>
        <taxon>Pezizomycetes</taxon>
        <taxon>Pezizales</taxon>
        <taxon>Ascobolaceae</taxon>
        <taxon>Ascobolus</taxon>
    </lineage>
</organism>
<dbReference type="Proteomes" id="UP000275078">
    <property type="component" value="Unassembled WGS sequence"/>
</dbReference>
<feature type="compositionally biased region" description="Polar residues" evidence="2">
    <location>
        <begin position="37"/>
        <end position="50"/>
    </location>
</feature>
<feature type="region of interest" description="Disordered" evidence="2">
    <location>
        <begin position="660"/>
        <end position="762"/>
    </location>
</feature>
<dbReference type="EMBL" id="ML119856">
    <property type="protein sequence ID" value="RPA72569.1"/>
    <property type="molecule type" value="Genomic_DNA"/>
</dbReference>
<feature type="region of interest" description="Disordered" evidence="2">
    <location>
        <begin position="80"/>
        <end position="165"/>
    </location>
</feature>
<feature type="region of interest" description="Disordered" evidence="2">
    <location>
        <begin position="18"/>
        <end position="58"/>
    </location>
</feature>
<accession>A0A3N4HEE5</accession>
<name>A0A3N4HEE5_ASCIM</name>
<feature type="coiled-coil region" evidence="1">
    <location>
        <begin position="359"/>
        <end position="387"/>
    </location>
</feature>
<evidence type="ECO:0000256" key="2">
    <source>
        <dbReference type="SAM" id="MobiDB-lite"/>
    </source>
</evidence>
<feature type="compositionally biased region" description="Pro residues" evidence="2">
    <location>
        <begin position="430"/>
        <end position="441"/>
    </location>
</feature>
<feature type="compositionally biased region" description="Polar residues" evidence="2">
    <location>
        <begin position="117"/>
        <end position="131"/>
    </location>
</feature>
<feature type="region of interest" description="Disordered" evidence="2">
    <location>
        <begin position="428"/>
        <end position="455"/>
    </location>
</feature>
<feature type="compositionally biased region" description="Basic and acidic residues" evidence="2">
    <location>
        <begin position="82"/>
        <end position="95"/>
    </location>
</feature>